<accession>A0A843SL53</accession>
<organism evidence="2 3">
    <name type="scientific">Rugamonas rivuli</name>
    <dbReference type="NCBI Taxonomy" id="2743358"/>
    <lineage>
        <taxon>Bacteria</taxon>
        <taxon>Pseudomonadati</taxon>
        <taxon>Pseudomonadota</taxon>
        <taxon>Betaproteobacteria</taxon>
        <taxon>Burkholderiales</taxon>
        <taxon>Oxalobacteraceae</taxon>
        <taxon>Telluria group</taxon>
        <taxon>Rugamonas</taxon>
    </lineage>
</organism>
<gene>
    <name evidence="2" type="ORF">GEV01_25135</name>
</gene>
<feature type="transmembrane region" description="Helical" evidence="1">
    <location>
        <begin position="142"/>
        <end position="161"/>
    </location>
</feature>
<evidence type="ECO:0000313" key="2">
    <source>
        <dbReference type="EMBL" id="MQA22811.1"/>
    </source>
</evidence>
<protein>
    <submittedName>
        <fullName evidence="2">Uncharacterized protein</fullName>
    </submittedName>
</protein>
<feature type="transmembrane region" description="Helical" evidence="1">
    <location>
        <begin position="181"/>
        <end position="199"/>
    </location>
</feature>
<evidence type="ECO:0000313" key="3">
    <source>
        <dbReference type="Proteomes" id="UP000444318"/>
    </source>
</evidence>
<keyword evidence="3" id="KW-1185">Reference proteome</keyword>
<proteinExistence type="predicted"/>
<dbReference type="Proteomes" id="UP000444318">
    <property type="component" value="Unassembled WGS sequence"/>
</dbReference>
<dbReference type="RefSeq" id="WP_152808252.1">
    <property type="nucleotide sequence ID" value="NZ_WHUF01000007.1"/>
</dbReference>
<dbReference type="EMBL" id="WHUF01000007">
    <property type="protein sequence ID" value="MQA22811.1"/>
    <property type="molecule type" value="Genomic_DNA"/>
</dbReference>
<comment type="caution">
    <text evidence="2">The sequence shown here is derived from an EMBL/GenBank/DDBJ whole genome shotgun (WGS) entry which is preliminary data.</text>
</comment>
<reference evidence="2 3" key="1">
    <citation type="submission" date="2019-10" db="EMBL/GenBank/DDBJ databases">
        <title>Two novel species isolated from a subtropical stream in China.</title>
        <authorList>
            <person name="Lu H."/>
        </authorList>
    </citation>
    <scope>NUCLEOTIDE SEQUENCE [LARGE SCALE GENOMIC DNA]</scope>
    <source>
        <strain evidence="2 3">FT103W</strain>
    </source>
</reference>
<evidence type="ECO:0000256" key="1">
    <source>
        <dbReference type="SAM" id="Phobius"/>
    </source>
</evidence>
<dbReference type="NCBIfam" id="NF041560">
    <property type="entry name" value="T6SS_Burk_ExIF"/>
    <property type="match status" value="1"/>
</dbReference>
<name>A0A843SL53_9BURK</name>
<keyword evidence="1" id="KW-0812">Transmembrane</keyword>
<keyword evidence="1" id="KW-1133">Transmembrane helix</keyword>
<sequence length="249" mass="27853">MMEFSANSKASGLIKLSGQISHYKKSRQRASFVFSPSDRTKMEVIAVAAALVGMGGQAMSVASNATSMEEEADFVQFKLNGNVVGGGWLWRSPFADGDEVVVAAEWQSDHYELFGVARPTDRTIALYPHCSRARTKHIRNAVKWWLIVSIAIEVGISTIFLMGGWDGLVYFWRGLFAEGGWWLPVGLTAFCAVAITSMTRQWMPFVTLAERVFQTLELPDARNIDLVQSSKNRRTDLDTPEFGAMYFRY</sequence>
<keyword evidence="1" id="KW-0472">Membrane</keyword>
<dbReference type="InterPro" id="IPR048130">
    <property type="entry name" value="T6SS_ExIF-like"/>
</dbReference>
<dbReference type="AlphaFoldDB" id="A0A843SL53"/>